<dbReference type="Pfam" id="PF01359">
    <property type="entry name" value="Transposase_1"/>
    <property type="match status" value="1"/>
</dbReference>
<gene>
    <name evidence="1" type="primary">SETMAR_1</name>
    <name evidence="1" type="ORF">E2C01_070529</name>
</gene>
<dbReference type="PANTHER" id="PTHR46060">
    <property type="entry name" value="MARINER MOS1 TRANSPOSASE-LIKE PROTEIN"/>
    <property type="match status" value="1"/>
</dbReference>
<keyword evidence="1" id="KW-0489">Methyltransferase</keyword>
<dbReference type="EMBL" id="VSRR010042651">
    <property type="protein sequence ID" value="MPC76124.1"/>
    <property type="molecule type" value="Genomic_DNA"/>
</dbReference>
<proteinExistence type="predicted"/>
<keyword evidence="2" id="KW-1185">Reference proteome</keyword>
<dbReference type="OrthoDB" id="6359454at2759"/>
<protein>
    <submittedName>
        <fullName evidence="1">Histone-lysine N-methyltransferase SETMAR</fullName>
    </submittedName>
</protein>
<comment type="caution">
    <text evidence="1">The sequence shown here is derived from an EMBL/GenBank/DDBJ whole genome shotgun (WGS) entry which is preliminary data.</text>
</comment>
<dbReference type="GO" id="GO:0003676">
    <property type="term" value="F:nucleic acid binding"/>
    <property type="evidence" value="ECO:0007669"/>
    <property type="project" value="InterPro"/>
</dbReference>
<dbReference type="InterPro" id="IPR052709">
    <property type="entry name" value="Transposase-MT_Hybrid"/>
</dbReference>
<keyword evidence="1" id="KW-0808">Transferase</keyword>
<dbReference type="InterPro" id="IPR001888">
    <property type="entry name" value="Transposase_1"/>
</dbReference>
<evidence type="ECO:0000313" key="2">
    <source>
        <dbReference type="Proteomes" id="UP000324222"/>
    </source>
</evidence>
<name>A0A5B7I5P0_PORTR</name>
<reference evidence="1 2" key="1">
    <citation type="submission" date="2019-05" db="EMBL/GenBank/DDBJ databases">
        <title>Another draft genome of Portunus trituberculatus and its Hox gene families provides insights of decapod evolution.</title>
        <authorList>
            <person name="Jeong J.-H."/>
            <person name="Song I."/>
            <person name="Kim S."/>
            <person name="Choi T."/>
            <person name="Kim D."/>
            <person name="Ryu S."/>
            <person name="Kim W."/>
        </authorList>
    </citation>
    <scope>NUCLEOTIDE SEQUENCE [LARGE SCALE GENOMIC DNA]</scope>
    <source>
        <tissue evidence="1">Muscle</tissue>
    </source>
</reference>
<sequence length="357" mass="40441">MAGGMLSLRDQRAVVKFLRLKKTDPTEIHKQLSVVLAEGAASYRVIREWMQDLHEGREDLMDQCSRCLQGGTTLSNGVAPTDPAVVVNLEELLTSDRRITLELAADLVGVTQHTAQTIVTNVLGLKRVCKRWVPRLLTPEQRNGRIATCRELSDRYEAEGEELLARLVTGEEAFVTYYQQEQRRPSTTFRQLPERSKMGNSRNRVLYSIFYDAQGLLLAHPVPDQSAMTAEYYSYLLRDLLLPAIKRKRRSDTNIVLLHDNTALHNARVVKHSLKDLGVEVLPVPPDSPDLLPAEYWLYPHLCDQVQGSTFKDRSATWSAISHHCNTFTETEMAASLRALPDRWNRVVEFSGGLHIL</sequence>
<dbReference type="AlphaFoldDB" id="A0A5B7I5P0"/>
<dbReference type="PANTHER" id="PTHR46060:SF1">
    <property type="entry name" value="MARINER MOS1 TRANSPOSASE-LIKE PROTEIN"/>
    <property type="match status" value="1"/>
</dbReference>
<organism evidence="1 2">
    <name type="scientific">Portunus trituberculatus</name>
    <name type="common">Swimming crab</name>
    <name type="synonym">Neptunus trituberculatus</name>
    <dbReference type="NCBI Taxonomy" id="210409"/>
    <lineage>
        <taxon>Eukaryota</taxon>
        <taxon>Metazoa</taxon>
        <taxon>Ecdysozoa</taxon>
        <taxon>Arthropoda</taxon>
        <taxon>Crustacea</taxon>
        <taxon>Multicrustacea</taxon>
        <taxon>Malacostraca</taxon>
        <taxon>Eumalacostraca</taxon>
        <taxon>Eucarida</taxon>
        <taxon>Decapoda</taxon>
        <taxon>Pleocyemata</taxon>
        <taxon>Brachyura</taxon>
        <taxon>Eubrachyura</taxon>
        <taxon>Portunoidea</taxon>
        <taxon>Portunidae</taxon>
        <taxon>Portuninae</taxon>
        <taxon>Portunus</taxon>
    </lineage>
</organism>
<dbReference type="GO" id="GO:0032259">
    <property type="term" value="P:methylation"/>
    <property type="evidence" value="ECO:0007669"/>
    <property type="project" value="UniProtKB-KW"/>
</dbReference>
<evidence type="ECO:0000313" key="1">
    <source>
        <dbReference type="EMBL" id="MPC76124.1"/>
    </source>
</evidence>
<dbReference type="InterPro" id="IPR036397">
    <property type="entry name" value="RNaseH_sf"/>
</dbReference>
<dbReference type="GO" id="GO:0008168">
    <property type="term" value="F:methyltransferase activity"/>
    <property type="evidence" value="ECO:0007669"/>
    <property type="project" value="UniProtKB-KW"/>
</dbReference>
<dbReference type="Proteomes" id="UP000324222">
    <property type="component" value="Unassembled WGS sequence"/>
</dbReference>
<accession>A0A5B7I5P0</accession>
<dbReference type="Gene3D" id="3.30.420.10">
    <property type="entry name" value="Ribonuclease H-like superfamily/Ribonuclease H"/>
    <property type="match status" value="1"/>
</dbReference>